<keyword evidence="2" id="KW-1185">Reference proteome</keyword>
<evidence type="ECO:0000313" key="2">
    <source>
        <dbReference type="Proteomes" id="UP001283361"/>
    </source>
</evidence>
<protein>
    <submittedName>
        <fullName evidence="1">Uncharacterized protein</fullName>
    </submittedName>
</protein>
<dbReference type="EMBL" id="JAWDGP010005730">
    <property type="protein sequence ID" value="KAK3752940.1"/>
    <property type="molecule type" value="Genomic_DNA"/>
</dbReference>
<reference evidence="1" key="1">
    <citation type="journal article" date="2023" name="G3 (Bethesda)">
        <title>A reference genome for the long-term kleptoplast-retaining sea slug Elysia crispata morphotype clarki.</title>
        <authorList>
            <person name="Eastman K.E."/>
            <person name="Pendleton A.L."/>
            <person name="Shaikh M.A."/>
            <person name="Suttiyut T."/>
            <person name="Ogas R."/>
            <person name="Tomko P."/>
            <person name="Gavelis G."/>
            <person name="Widhalm J.R."/>
            <person name="Wisecaver J.H."/>
        </authorList>
    </citation>
    <scope>NUCLEOTIDE SEQUENCE</scope>
    <source>
        <strain evidence="1">ECLA1</strain>
    </source>
</reference>
<dbReference type="AlphaFoldDB" id="A0AAE0YPS5"/>
<comment type="caution">
    <text evidence="1">The sequence shown here is derived from an EMBL/GenBank/DDBJ whole genome shotgun (WGS) entry which is preliminary data.</text>
</comment>
<proteinExistence type="predicted"/>
<gene>
    <name evidence="1" type="ORF">RRG08_021184</name>
</gene>
<sequence length="128" mass="13902">MHSESLRTRVIKEISLIHGEDGTGVNDMAAGTFLRQVEEQVATIERIGYRYGLHCPIPGSVNMSKKSNNGLDVHTKRCSPSIGGCDLLGPPCFSTARASCHNGVMADNGSALVVLGKRREEEDHEPRK</sequence>
<organism evidence="1 2">
    <name type="scientific">Elysia crispata</name>
    <name type="common">lettuce slug</name>
    <dbReference type="NCBI Taxonomy" id="231223"/>
    <lineage>
        <taxon>Eukaryota</taxon>
        <taxon>Metazoa</taxon>
        <taxon>Spiralia</taxon>
        <taxon>Lophotrochozoa</taxon>
        <taxon>Mollusca</taxon>
        <taxon>Gastropoda</taxon>
        <taxon>Heterobranchia</taxon>
        <taxon>Euthyneura</taxon>
        <taxon>Panpulmonata</taxon>
        <taxon>Sacoglossa</taxon>
        <taxon>Placobranchoidea</taxon>
        <taxon>Plakobranchidae</taxon>
        <taxon>Elysia</taxon>
    </lineage>
</organism>
<dbReference type="Proteomes" id="UP001283361">
    <property type="component" value="Unassembled WGS sequence"/>
</dbReference>
<accession>A0AAE0YPS5</accession>
<evidence type="ECO:0000313" key="1">
    <source>
        <dbReference type="EMBL" id="KAK3752940.1"/>
    </source>
</evidence>
<name>A0AAE0YPS5_9GAST</name>